<dbReference type="InterPro" id="IPR001254">
    <property type="entry name" value="Trypsin_dom"/>
</dbReference>
<feature type="domain" description="Peptidase S1" evidence="4">
    <location>
        <begin position="40"/>
        <end position="269"/>
    </location>
</feature>
<keyword evidence="1" id="KW-1015">Disulfide bond</keyword>
<keyword evidence="3" id="KW-0732">Signal</keyword>
<reference evidence="5" key="2">
    <citation type="journal article" date="2006" name="Insect Biochem. Mol. Biol.">
        <title>An annotated catalog of salivary gland transcripts from Ixodes scapularis ticks.</title>
        <authorList>
            <person name="Ribeiro J.M."/>
            <person name="Alarcon-Chaidez F."/>
            <person name="Francischetti I.M."/>
            <person name="Mans B.J."/>
            <person name="Mather T.N."/>
            <person name="Valenzuela J.G."/>
            <person name="Wikel S.K."/>
        </authorList>
    </citation>
    <scope>NUCLEOTIDE SEQUENCE</scope>
    <source>
        <strain evidence="5">ISNU-cluster-162</strain>
        <tissue evidence="5">Salivary glands</tissue>
    </source>
</reference>
<feature type="chain" id="PRO_5004240984" evidence="3">
    <location>
        <begin position="20"/>
        <end position="273"/>
    </location>
</feature>
<sequence length="273" mass="29875">MKFVTVAILVGTVVGLSSAKGVVQLESGLECGRPSISARIVNGTMASIEKFPWMVKLRIKYRVWMACCGVIITARHVLTAAHCVKRNGSLEPSEIRVSYGHSEHEKGQVLSVKALYRHRHFNATTYNHDIAMLVLKTSLTLGPTSRHICLPSGNHAFGDQTAIVVGWGSIHESSIYGASELRYTSQVVWPSDNCSAKLKFFNPKTQICAYDRYSDACVGDSGGPLMIKNGDAFELIGLVSSGIGCNRPDMPGGYTRITRYLKWINKALIHSNS</sequence>
<evidence type="ECO:0000259" key="4">
    <source>
        <dbReference type="PROSITE" id="PS50240"/>
    </source>
</evidence>
<dbReference type="VEuPathDB" id="VectorBase:ISCW021255"/>
<dbReference type="GO" id="GO:0004252">
    <property type="term" value="F:serine-type endopeptidase activity"/>
    <property type="evidence" value="ECO:0007669"/>
    <property type="project" value="InterPro"/>
</dbReference>
<feature type="signal peptide" evidence="3">
    <location>
        <begin position="1"/>
        <end position="19"/>
    </location>
</feature>
<dbReference type="AlphaFoldDB" id="Q4PMM2"/>
<dbReference type="OrthoDB" id="6515605at2759"/>
<dbReference type="InterPro" id="IPR033116">
    <property type="entry name" value="TRYPSIN_SER"/>
</dbReference>
<name>Q4PMM2_IXOSC</name>
<evidence type="ECO:0000256" key="3">
    <source>
        <dbReference type="SAM" id="SignalP"/>
    </source>
</evidence>
<dbReference type="PANTHER" id="PTHR24253">
    <property type="entry name" value="TRANSMEMBRANE PROTEASE SERINE"/>
    <property type="match status" value="1"/>
</dbReference>
<dbReference type="GO" id="GO:0006508">
    <property type="term" value="P:proteolysis"/>
    <property type="evidence" value="ECO:0007669"/>
    <property type="project" value="UniProtKB-KW"/>
</dbReference>
<dbReference type="PROSITE" id="PS00134">
    <property type="entry name" value="TRYPSIN_HIS"/>
    <property type="match status" value="1"/>
</dbReference>
<dbReference type="InterPro" id="IPR009003">
    <property type="entry name" value="Peptidase_S1_PA"/>
</dbReference>
<organism evidence="5">
    <name type="scientific">Ixodes scapularis</name>
    <name type="common">Black-legged tick</name>
    <name type="synonym">Deer tick</name>
    <dbReference type="NCBI Taxonomy" id="6945"/>
    <lineage>
        <taxon>Eukaryota</taxon>
        <taxon>Metazoa</taxon>
        <taxon>Ecdysozoa</taxon>
        <taxon>Arthropoda</taxon>
        <taxon>Chelicerata</taxon>
        <taxon>Arachnida</taxon>
        <taxon>Acari</taxon>
        <taxon>Parasitiformes</taxon>
        <taxon>Ixodida</taxon>
        <taxon>Ixodoidea</taxon>
        <taxon>Ixodidae</taxon>
        <taxon>Ixodinae</taxon>
        <taxon>Ixodes</taxon>
    </lineage>
</organism>
<dbReference type="CDD" id="cd00190">
    <property type="entry name" value="Tryp_SPc"/>
    <property type="match status" value="1"/>
</dbReference>
<dbReference type="PROSITE" id="PS00135">
    <property type="entry name" value="TRYPSIN_SER"/>
    <property type="match status" value="1"/>
</dbReference>
<evidence type="ECO:0000256" key="1">
    <source>
        <dbReference type="ARBA" id="ARBA00023157"/>
    </source>
</evidence>
<dbReference type="InterPro" id="IPR043504">
    <property type="entry name" value="Peptidase_S1_PA_chymotrypsin"/>
</dbReference>
<dbReference type="VEuPathDB" id="VectorBase:ISCP_031504"/>
<proteinExistence type="evidence at transcript level"/>
<dbReference type="FunFam" id="2.40.10.10:FF:000068">
    <property type="entry name" value="transmembrane protease serine 2"/>
    <property type="match status" value="1"/>
</dbReference>
<dbReference type="EMBL" id="DQ066103">
    <property type="protein sequence ID" value="AAY66740.1"/>
    <property type="molecule type" value="mRNA"/>
</dbReference>
<dbReference type="PROSITE" id="PS50240">
    <property type="entry name" value="TRYPSIN_DOM"/>
    <property type="match status" value="1"/>
</dbReference>
<dbReference type="PANTHER" id="PTHR24253:SF103">
    <property type="entry name" value="TRANSMEMBRANE PROTEASE SERINE 7"/>
    <property type="match status" value="1"/>
</dbReference>
<dbReference type="SMART" id="SM00020">
    <property type="entry name" value="Tryp_SPc"/>
    <property type="match status" value="1"/>
</dbReference>
<dbReference type="Pfam" id="PF00089">
    <property type="entry name" value="Trypsin"/>
    <property type="match status" value="1"/>
</dbReference>
<dbReference type="InterPro" id="IPR001314">
    <property type="entry name" value="Peptidase_S1A"/>
</dbReference>
<dbReference type="InterPro" id="IPR018114">
    <property type="entry name" value="TRYPSIN_HIS"/>
</dbReference>
<dbReference type="SUPFAM" id="SSF50494">
    <property type="entry name" value="Trypsin-like serine proteases"/>
    <property type="match status" value="1"/>
</dbReference>
<evidence type="ECO:0000256" key="2">
    <source>
        <dbReference type="RuleBase" id="RU363034"/>
    </source>
</evidence>
<dbReference type="Gene3D" id="2.40.10.10">
    <property type="entry name" value="Trypsin-like serine proteases"/>
    <property type="match status" value="1"/>
</dbReference>
<evidence type="ECO:0000313" key="5">
    <source>
        <dbReference type="EMBL" id="AAY66740.1"/>
    </source>
</evidence>
<keyword evidence="2" id="KW-0378">Hydrolase</keyword>
<dbReference type="PRINTS" id="PR00722">
    <property type="entry name" value="CHYMOTRYPSIN"/>
</dbReference>
<keyword evidence="2 5" id="KW-0645">Protease</keyword>
<protein>
    <submittedName>
        <fullName evidence="5">Salivary secreted serine protease</fullName>
    </submittedName>
</protein>
<dbReference type="VEuPathDB" id="VectorBase:ISCI021255"/>
<reference evidence="5" key="1">
    <citation type="submission" date="2005-05" db="EMBL/GenBank/DDBJ databases">
        <authorList>
            <person name="Tseng H.-P."/>
            <person name="Hseu T.-H."/>
            <person name="Buhler D.R."/>
            <person name="Wang W.-D."/>
            <person name="Tsai H.-L."/>
            <person name="Hu C.-H."/>
        </authorList>
    </citation>
    <scope>NUCLEOTIDE SEQUENCE</scope>
    <source>
        <strain evidence="5">ISNU-cluster-162</strain>
        <tissue evidence="5">Salivary glands</tissue>
    </source>
</reference>
<keyword evidence="2" id="KW-0720">Serine protease</keyword>
<accession>Q4PMM2</accession>